<accession>A0A0F8YMK5</accession>
<name>A0A0F8YMK5_9ZZZZ</name>
<gene>
    <name evidence="1" type="ORF">LCGC14_2801710</name>
</gene>
<sequence>MTPNNLIFCLDCEVFIELDNENPRWRGEYESARRNIFLLNHKDHNLKYPNDGYQEVMEDGRI</sequence>
<reference evidence="1" key="1">
    <citation type="journal article" date="2015" name="Nature">
        <title>Complex archaea that bridge the gap between prokaryotes and eukaryotes.</title>
        <authorList>
            <person name="Spang A."/>
            <person name="Saw J.H."/>
            <person name="Jorgensen S.L."/>
            <person name="Zaremba-Niedzwiedzka K."/>
            <person name="Martijn J."/>
            <person name="Lind A.E."/>
            <person name="van Eijk R."/>
            <person name="Schleper C."/>
            <person name="Guy L."/>
            <person name="Ettema T.J."/>
        </authorList>
    </citation>
    <scope>NUCLEOTIDE SEQUENCE</scope>
</reference>
<dbReference type="AlphaFoldDB" id="A0A0F8YMK5"/>
<comment type="caution">
    <text evidence="1">The sequence shown here is derived from an EMBL/GenBank/DDBJ whole genome shotgun (WGS) entry which is preliminary data.</text>
</comment>
<organism evidence="1">
    <name type="scientific">marine sediment metagenome</name>
    <dbReference type="NCBI Taxonomy" id="412755"/>
    <lineage>
        <taxon>unclassified sequences</taxon>
        <taxon>metagenomes</taxon>
        <taxon>ecological metagenomes</taxon>
    </lineage>
</organism>
<proteinExistence type="predicted"/>
<evidence type="ECO:0000313" key="1">
    <source>
        <dbReference type="EMBL" id="KKK82602.1"/>
    </source>
</evidence>
<protein>
    <submittedName>
        <fullName evidence="1">Uncharacterized protein</fullName>
    </submittedName>
</protein>
<dbReference type="EMBL" id="LAZR01052595">
    <property type="protein sequence ID" value="KKK82602.1"/>
    <property type="molecule type" value="Genomic_DNA"/>
</dbReference>